<feature type="non-terminal residue" evidence="6">
    <location>
        <position position="371"/>
    </location>
</feature>
<gene>
    <name evidence="6" type="ORF">METZ01_LOCUS310362</name>
</gene>
<dbReference type="CDD" id="cd04059">
    <property type="entry name" value="Peptidases_S8_Protein_convertases_Kexins_Furin-like"/>
    <property type="match status" value="1"/>
</dbReference>
<comment type="similarity">
    <text evidence="1">Belongs to the peptidase S8 family. Furin subfamily.</text>
</comment>
<dbReference type="InterPro" id="IPR000209">
    <property type="entry name" value="Peptidase_S8/S53_dom"/>
</dbReference>
<keyword evidence="3" id="KW-0378">Hydrolase</keyword>
<feature type="non-terminal residue" evidence="6">
    <location>
        <position position="1"/>
    </location>
</feature>
<dbReference type="InterPro" id="IPR023827">
    <property type="entry name" value="Peptidase_S8_Asp-AS"/>
</dbReference>
<dbReference type="PROSITE" id="PS00137">
    <property type="entry name" value="SUBTILASE_HIS"/>
    <property type="match status" value="1"/>
</dbReference>
<organism evidence="6">
    <name type="scientific">marine metagenome</name>
    <dbReference type="NCBI Taxonomy" id="408172"/>
    <lineage>
        <taxon>unclassified sequences</taxon>
        <taxon>metagenomes</taxon>
        <taxon>ecological metagenomes</taxon>
    </lineage>
</organism>
<evidence type="ECO:0000256" key="4">
    <source>
        <dbReference type="ARBA" id="ARBA00022825"/>
    </source>
</evidence>
<dbReference type="InterPro" id="IPR022398">
    <property type="entry name" value="Peptidase_S8_His-AS"/>
</dbReference>
<dbReference type="PROSITE" id="PS00136">
    <property type="entry name" value="SUBTILASE_ASP"/>
    <property type="match status" value="1"/>
</dbReference>
<reference evidence="6" key="1">
    <citation type="submission" date="2018-05" db="EMBL/GenBank/DDBJ databases">
        <authorList>
            <person name="Lanie J.A."/>
            <person name="Ng W.-L."/>
            <person name="Kazmierczak K.M."/>
            <person name="Andrzejewski T.M."/>
            <person name="Davidsen T.M."/>
            <person name="Wayne K.J."/>
            <person name="Tettelin H."/>
            <person name="Glass J.I."/>
            <person name="Rusch D."/>
            <person name="Podicherti R."/>
            <person name="Tsui H.-C.T."/>
            <person name="Winkler M.E."/>
        </authorList>
    </citation>
    <scope>NUCLEOTIDE SEQUENCE</scope>
</reference>
<dbReference type="PRINTS" id="PR00723">
    <property type="entry name" value="SUBTILISIN"/>
</dbReference>
<accession>A0A382NAE5</accession>
<evidence type="ECO:0000313" key="6">
    <source>
        <dbReference type="EMBL" id="SVC57508.1"/>
    </source>
</evidence>
<dbReference type="EMBL" id="UINC01098748">
    <property type="protein sequence ID" value="SVC57508.1"/>
    <property type="molecule type" value="Genomic_DNA"/>
</dbReference>
<dbReference type="Gene3D" id="3.40.50.200">
    <property type="entry name" value="Peptidase S8/S53 domain"/>
    <property type="match status" value="1"/>
</dbReference>
<evidence type="ECO:0000256" key="3">
    <source>
        <dbReference type="ARBA" id="ARBA00022801"/>
    </source>
</evidence>
<keyword evidence="2" id="KW-0645">Protease</keyword>
<evidence type="ECO:0000259" key="5">
    <source>
        <dbReference type="Pfam" id="PF00082"/>
    </source>
</evidence>
<dbReference type="GO" id="GO:0000139">
    <property type="term" value="C:Golgi membrane"/>
    <property type="evidence" value="ECO:0007669"/>
    <property type="project" value="TreeGrafter"/>
</dbReference>
<dbReference type="PROSITE" id="PS00138">
    <property type="entry name" value="SUBTILASE_SER"/>
    <property type="match status" value="1"/>
</dbReference>
<dbReference type="InterPro" id="IPR023828">
    <property type="entry name" value="Peptidase_S8_Ser-AS"/>
</dbReference>
<dbReference type="GO" id="GO:0005802">
    <property type="term" value="C:trans-Golgi network"/>
    <property type="evidence" value="ECO:0007669"/>
    <property type="project" value="TreeGrafter"/>
</dbReference>
<dbReference type="AlphaFoldDB" id="A0A382NAE5"/>
<dbReference type="GO" id="GO:0004252">
    <property type="term" value="F:serine-type endopeptidase activity"/>
    <property type="evidence" value="ECO:0007669"/>
    <property type="project" value="InterPro"/>
</dbReference>
<dbReference type="Pfam" id="PF00082">
    <property type="entry name" value="Peptidase_S8"/>
    <property type="match status" value="1"/>
</dbReference>
<evidence type="ECO:0000256" key="1">
    <source>
        <dbReference type="ARBA" id="ARBA00005325"/>
    </source>
</evidence>
<keyword evidence="4" id="KW-0720">Serine protease</keyword>
<proteinExistence type="inferred from homology"/>
<evidence type="ECO:0000256" key="2">
    <source>
        <dbReference type="ARBA" id="ARBA00022670"/>
    </source>
</evidence>
<dbReference type="SUPFAM" id="SSF52743">
    <property type="entry name" value="Subtilisin-like"/>
    <property type="match status" value="1"/>
</dbReference>
<protein>
    <recommendedName>
        <fullName evidence="5">Peptidase S8/S53 domain-containing protein</fullName>
    </recommendedName>
</protein>
<sequence>LKDPYCLNNLGMFVDNSRIVSYHQFDILSGTWIVEFQTGNQAITYLDELGTYIWKFYPLVQEELDVKYEPNDPFYESGDQWHLDNYGQNNGTSGIDLNTQGAWNEFTGDGIVIGVVDDGIDYNNPDISPNFLSAYSYDYCGNKTDVMPSNSSDEGIVDWHGTAVAGIVSAKGDNDLGITGVAYNSSMVGLRLIADDCTFDYTLDEAEAYALNHRLDLIDIYTNSWGPVDSGEVLGDAGPLAIAALEKGVTDGREGLGTIYTWANGNGLDNRDQSNKDNYANSRYTISVGAVDWQGEQTWYSETGSNLLVSAPSFNYEGDPSVFTTDVSGSDGDNDTVYTPNMGGTSAATPMVAGVVALMLEANQNLTWRDV</sequence>
<dbReference type="PANTHER" id="PTHR42884">
    <property type="entry name" value="PROPROTEIN CONVERTASE SUBTILISIN/KEXIN-RELATED"/>
    <property type="match status" value="1"/>
</dbReference>
<dbReference type="InterPro" id="IPR015500">
    <property type="entry name" value="Peptidase_S8_subtilisin-rel"/>
</dbReference>
<dbReference type="InterPro" id="IPR034182">
    <property type="entry name" value="Kexin/furin"/>
</dbReference>
<feature type="domain" description="Peptidase S8/S53" evidence="5">
    <location>
        <begin position="108"/>
        <end position="371"/>
    </location>
</feature>
<name>A0A382NAE5_9ZZZZ</name>
<dbReference type="PANTHER" id="PTHR42884:SF14">
    <property type="entry name" value="NEUROENDOCRINE CONVERTASE 1"/>
    <property type="match status" value="1"/>
</dbReference>
<dbReference type="GO" id="GO:0016485">
    <property type="term" value="P:protein processing"/>
    <property type="evidence" value="ECO:0007669"/>
    <property type="project" value="TreeGrafter"/>
</dbReference>
<dbReference type="InterPro" id="IPR036852">
    <property type="entry name" value="Peptidase_S8/S53_dom_sf"/>
</dbReference>
<dbReference type="PROSITE" id="PS51892">
    <property type="entry name" value="SUBTILASE"/>
    <property type="match status" value="1"/>
</dbReference>